<dbReference type="Proteomes" id="UP000242188">
    <property type="component" value="Unassembled WGS sequence"/>
</dbReference>
<evidence type="ECO:0000313" key="2">
    <source>
        <dbReference type="EMBL" id="OWF51256.1"/>
    </source>
</evidence>
<sequence length="302" mass="33835">MAVVEYSSMKPPITKRLQSNISDSPVLSVDQCIDKATEKLLFKNFDECIQVCEAGITEAHMKAENLSVTEKLEPLCILAVQAYAELNQWQRVMPFVQQVYGSVEDCPYKVMHLCILLHSKVKEYTQCHALSSVWLKHPGNVGREGYTDVVDVCIKHILLPQGKVKLIPRYLESCPGLTTTDQQHLMDYYSTLHTAKQDGNTSVQVKDQGHEIDVTESLANQNSTKEKDKIQTDHHLITFAKALVSRMKLYSLDVILKVAALTVCLYLIAFQGHNGDTSSSFSRLSVIGQNLIKALKSLLWPG</sequence>
<dbReference type="STRING" id="6573.A0A210QR78"/>
<dbReference type="Pfam" id="PF07163">
    <property type="entry name" value="Pex26"/>
    <property type="match status" value="1"/>
</dbReference>
<dbReference type="EMBL" id="NEDP02002306">
    <property type="protein sequence ID" value="OWF51256.1"/>
    <property type="molecule type" value="Genomic_DNA"/>
</dbReference>
<dbReference type="GO" id="GO:0044877">
    <property type="term" value="F:protein-containing complex binding"/>
    <property type="evidence" value="ECO:0007669"/>
    <property type="project" value="InterPro"/>
</dbReference>
<feature type="transmembrane region" description="Helical" evidence="1">
    <location>
        <begin position="249"/>
        <end position="269"/>
    </location>
</feature>
<keyword evidence="1" id="KW-0472">Membrane</keyword>
<proteinExistence type="predicted"/>
<dbReference type="GO" id="GO:0051117">
    <property type="term" value="F:ATPase binding"/>
    <property type="evidence" value="ECO:0007669"/>
    <property type="project" value="TreeGrafter"/>
</dbReference>
<dbReference type="GO" id="GO:0016558">
    <property type="term" value="P:protein import into peroxisome matrix"/>
    <property type="evidence" value="ECO:0007669"/>
    <property type="project" value="TreeGrafter"/>
</dbReference>
<gene>
    <name evidence="2" type="ORF">KP79_PYT11202</name>
</gene>
<protein>
    <submittedName>
        <fullName evidence="2">Peroxisome assembly protein 26</fullName>
    </submittedName>
</protein>
<reference evidence="2 3" key="1">
    <citation type="journal article" date="2017" name="Nat. Ecol. Evol.">
        <title>Scallop genome provides insights into evolution of bilaterian karyotype and development.</title>
        <authorList>
            <person name="Wang S."/>
            <person name="Zhang J."/>
            <person name="Jiao W."/>
            <person name="Li J."/>
            <person name="Xun X."/>
            <person name="Sun Y."/>
            <person name="Guo X."/>
            <person name="Huan P."/>
            <person name="Dong B."/>
            <person name="Zhang L."/>
            <person name="Hu X."/>
            <person name="Sun X."/>
            <person name="Wang J."/>
            <person name="Zhao C."/>
            <person name="Wang Y."/>
            <person name="Wang D."/>
            <person name="Huang X."/>
            <person name="Wang R."/>
            <person name="Lv J."/>
            <person name="Li Y."/>
            <person name="Zhang Z."/>
            <person name="Liu B."/>
            <person name="Lu W."/>
            <person name="Hui Y."/>
            <person name="Liang J."/>
            <person name="Zhou Z."/>
            <person name="Hou R."/>
            <person name="Li X."/>
            <person name="Liu Y."/>
            <person name="Li H."/>
            <person name="Ning X."/>
            <person name="Lin Y."/>
            <person name="Zhao L."/>
            <person name="Xing Q."/>
            <person name="Dou J."/>
            <person name="Li Y."/>
            <person name="Mao J."/>
            <person name="Guo H."/>
            <person name="Dou H."/>
            <person name="Li T."/>
            <person name="Mu C."/>
            <person name="Jiang W."/>
            <person name="Fu Q."/>
            <person name="Fu X."/>
            <person name="Miao Y."/>
            <person name="Liu J."/>
            <person name="Yu Q."/>
            <person name="Li R."/>
            <person name="Liao H."/>
            <person name="Li X."/>
            <person name="Kong Y."/>
            <person name="Jiang Z."/>
            <person name="Chourrout D."/>
            <person name="Li R."/>
            <person name="Bao Z."/>
        </authorList>
    </citation>
    <scope>NUCLEOTIDE SEQUENCE [LARGE SCALE GENOMIC DNA]</scope>
    <source>
        <strain evidence="2 3">PY_sf001</strain>
    </source>
</reference>
<keyword evidence="1" id="KW-0812">Transmembrane</keyword>
<evidence type="ECO:0000313" key="3">
    <source>
        <dbReference type="Proteomes" id="UP000242188"/>
    </source>
</evidence>
<accession>A0A210QR78</accession>
<name>A0A210QR78_MIZYE</name>
<dbReference type="GO" id="GO:0045046">
    <property type="term" value="P:protein import into peroxisome membrane"/>
    <property type="evidence" value="ECO:0007669"/>
    <property type="project" value="InterPro"/>
</dbReference>
<dbReference type="InterPro" id="IPR010797">
    <property type="entry name" value="Pex26"/>
</dbReference>
<dbReference type="PANTHER" id="PTHR16262">
    <property type="entry name" value="PEROXISOME ASSEMBLY PROTEIN 26"/>
    <property type="match status" value="1"/>
</dbReference>
<dbReference type="AlphaFoldDB" id="A0A210QR78"/>
<organism evidence="2 3">
    <name type="scientific">Mizuhopecten yessoensis</name>
    <name type="common">Japanese scallop</name>
    <name type="synonym">Patinopecten yessoensis</name>
    <dbReference type="NCBI Taxonomy" id="6573"/>
    <lineage>
        <taxon>Eukaryota</taxon>
        <taxon>Metazoa</taxon>
        <taxon>Spiralia</taxon>
        <taxon>Lophotrochozoa</taxon>
        <taxon>Mollusca</taxon>
        <taxon>Bivalvia</taxon>
        <taxon>Autobranchia</taxon>
        <taxon>Pteriomorphia</taxon>
        <taxon>Pectinida</taxon>
        <taxon>Pectinoidea</taxon>
        <taxon>Pectinidae</taxon>
        <taxon>Mizuhopecten</taxon>
    </lineage>
</organism>
<dbReference type="GO" id="GO:0005778">
    <property type="term" value="C:peroxisomal membrane"/>
    <property type="evidence" value="ECO:0007669"/>
    <property type="project" value="InterPro"/>
</dbReference>
<evidence type="ECO:0000256" key="1">
    <source>
        <dbReference type="SAM" id="Phobius"/>
    </source>
</evidence>
<keyword evidence="3" id="KW-1185">Reference proteome</keyword>
<dbReference type="OrthoDB" id="5954192at2759"/>
<dbReference type="PANTHER" id="PTHR16262:SF2">
    <property type="entry name" value="PEROXISOME ASSEMBLY PROTEIN 26"/>
    <property type="match status" value="1"/>
</dbReference>
<comment type="caution">
    <text evidence="2">The sequence shown here is derived from an EMBL/GenBank/DDBJ whole genome shotgun (WGS) entry which is preliminary data.</text>
</comment>
<keyword evidence="1" id="KW-1133">Transmembrane helix</keyword>